<dbReference type="SUPFAM" id="SSF52833">
    <property type="entry name" value="Thioredoxin-like"/>
    <property type="match status" value="1"/>
</dbReference>
<comment type="similarity">
    <text evidence="1">Belongs to the GST superfamily. Zeta family.</text>
</comment>
<dbReference type="AlphaFoldDB" id="A0A8E2F2C9"/>
<dbReference type="InterPro" id="IPR034330">
    <property type="entry name" value="GST_Zeta_C"/>
</dbReference>
<dbReference type="FunFam" id="1.20.1050.10:FF:000010">
    <property type="entry name" value="Maleylacetoacetate isomerase isoform 1"/>
    <property type="match status" value="1"/>
</dbReference>
<dbReference type="InterPro" id="IPR004046">
    <property type="entry name" value="GST_C"/>
</dbReference>
<dbReference type="InterPro" id="IPR040079">
    <property type="entry name" value="Glutathione_S-Trfase"/>
</dbReference>
<dbReference type="InterPro" id="IPR036249">
    <property type="entry name" value="Thioredoxin-like_sf"/>
</dbReference>
<dbReference type="GO" id="GO:0004364">
    <property type="term" value="F:glutathione transferase activity"/>
    <property type="evidence" value="ECO:0007669"/>
    <property type="project" value="TreeGrafter"/>
</dbReference>
<feature type="domain" description="GST C-terminal" evidence="3">
    <location>
        <begin position="99"/>
        <end position="221"/>
    </location>
</feature>
<evidence type="ECO:0000259" key="2">
    <source>
        <dbReference type="PROSITE" id="PS50404"/>
    </source>
</evidence>
<dbReference type="GO" id="GO:0006559">
    <property type="term" value="P:L-phenylalanine catabolic process"/>
    <property type="evidence" value="ECO:0007669"/>
    <property type="project" value="TreeGrafter"/>
</dbReference>
<keyword evidence="4" id="KW-0413">Isomerase</keyword>
<evidence type="ECO:0000256" key="1">
    <source>
        <dbReference type="ARBA" id="ARBA00010007"/>
    </source>
</evidence>
<dbReference type="PROSITE" id="PS50405">
    <property type="entry name" value="GST_CTER"/>
    <property type="match status" value="1"/>
</dbReference>
<name>A0A8E2F2C9_9PEZI</name>
<organism evidence="4 5">
    <name type="scientific">Glonium stellatum</name>
    <dbReference type="NCBI Taxonomy" id="574774"/>
    <lineage>
        <taxon>Eukaryota</taxon>
        <taxon>Fungi</taxon>
        <taxon>Dikarya</taxon>
        <taxon>Ascomycota</taxon>
        <taxon>Pezizomycotina</taxon>
        <taxon>Dothideomycetes</taxon>
        <taxon>Pleosporomycetidae</taxon>
        <taxon>Gloniales</taxon>
        <taxon>Gloniaceae</taxon>
        <taxon>Glonium</taxon>
    </lineage>
</organism>
<gene>
    <name evidence="4" type="ORF">AOQ84DRAFT_354080</name>
</gene>
<evidence type="ECO:0000259" key="3">
    <source>
        <dbReference type="PROSITE" id="PS50405"/>
    </source>
</evidence>
<dbReference type="SFLD" id="SFLDG00358">
    <property type="entry name" value="Main_(cytGST)"/>
    <property type="match status" value="1"/>
</dbReference>
<proteinExistence type="inferred from homology"/>
<dbReference type="PANTHER" id="PTHR42673">
    <property type="entry name" value="MALEYLACETOACETATE ISOMERASE"/>
    <property type="match status" value="1"/>
</dbReference>
<evidence type="ECO:0000313" key="4">
    <source>
        <dbReference type="EMBL" id="OCL09271.1"/>
    </source>
</evidence>
<protein>
    <submittedName>
        <fullName evidence="4">Maleylacetoacetate isomerase</fullName>
    </submittedName>
</protein>
<dbReference type="OrthoDB" id="202840at2759"/>
<dbReference type="InterPro" id="IPR010987">
    <property type="entry name" value="Glutathione-S-Trfase_C-like"/>
</dbReference>
<dbReference type="SUPFAM" id="SSF47616">
    <property type="entry name" value="GST C-terminal domain-like"/>
    <property type="match status" value="1"/>
</dbReference>
<dbReference type="Proteomes" id="UP000250140">
    <property type="component" value="Unassembled WGS sequence"/>
</dbReference>
<reference evidence="4 5" key="1">
    <citation type="journal article" date="2016" name="Nat. Commun.">
        <title>Ectomycorrhizal ecology is imprinted in the genome of the dominant symbiotic fungus Cenococcum geophilum.</title>
        <authorList>
            <consortium name="DOE Joint Genome Institute"/>
            <person name="Peter M."/>
            <person name="Kohler A."/>
            <person name="Ohm R.A."/>
            <person name="Kuo A."/>
            <person name="Krutzmann J."/>
            <person name="Morin E."/>
            <person name="Arend M."/>
            <person name="Barry K.W."/>
            <person name="Binder M."/>
            <person name="Choi C."/>
            <person name="Clum A."/>
            <person name="Copeland A."/>
            <person name="Grisel N."/>
            <person name="Haridas S."/>
            <person name="Kipfer T."/>
            <person name="LaButti K."/>
            <person name="Lindquist E."/>
            <person name="Lipzen A."/>
            <person name="Maire R."/>
            <person name="Meier B."/>
            <person name="Mihaltcheva S."/>
            <person name="Molinier V."/>
            <person name="Murat C."/>
            <person name="Poggeler S."/>
            <person name="Quandt C.A."/>
            <person name="Sperisen C."/>
            <person name="Tritt A."/>
            <person name="Tisserant E."/>
            <person name="Crous P.W."/>
            <person name="Henrissat B."/>
            <person name="Nehls U."/>
            <person name="Egli S."/>
            <person name="Spatafora J.W."/>
            <person name="Grigoriev I.V."/>
            <person name="Martin F.M."/>
        </authorList>
    </citation>
    <scope>NUCLEOTIDE SEQUENCE [LARGE SCALE GENOMIC DNA]</scope>
    <source>
        <strain evidence="4 5">CBS 207.34</strain>
    </source>
</reference>
<dbReference type="PANTHER" id="PTHR42673:SF4">
    <property type="entry name" value="MALEYLACETOACETATE ISOMERASE"/>
    <property type="match status" value="1"/>
</dbReference>
<accession>A0A8E2F2C9</accession>
<keyword evidence="5" id="KW-1185">Reference proteome</keyword>
<dbReference type="GO" id="GO:0016034">
    <property type="term" value="F:maleylacetoacetate isomerase activity"/>
    <property type="evidence" value="ECO:0007669"/>
    <property type="project" value="TreeGrafter"/>
</dbReference>
<dbReference type="EMBL" id="KV749472">
    <property type="protein sequence ID" value="OCL09271.1"/>
    <property type="molecule type" value="Genomic_DNA"/>
</dbReference>
<dbReference type="Gene3D" id="1.20.1050.10">
    <property type="match status" value="1"/>
</dbReference>
<dbReference type="GO" id="GO:0005739">
    <property type="term" value="C:mitochondrion"/>
    <property type="evidence" value="ECO:0007669"/>
    <property type="project" value="TreeGrafter"/>
</dbReference>
<dbReference type="Gene3D" id="3.40.30.10">
    <property type="entry name" value="Glutaredoxin"/>
    <property type="match status" value="1"/>
</dbReference>
<evidence type="ECO:0000313" key="5">
    <source>
        <dbReference type="Proteomes" id="UP000250140"/>
    </source>
</evidence>
<dbReference type="SFLD" id="SFLDS00019">
    <property type="entry name" value="Glutathione_Transferase_(cytos"/>
    <property type="match status" value="1"/>
</dbReference>
<dbReference type="Pfam" id="PF13409">
    <property type="entry name" value="GST_N_2"/>
    <property type="match status" value="1"/>
</dbReference>
<dbReference type="GO" id="GO:0006749">
    <property type="term" value="P:glutathione metabolic process"/>
    <property type="evidence" value="ECO:0007669"/>
    <property type="project" value="TreeGrafter"/>
</dbReference>
<dbReference type="Pfam" id="PF00043">
    <property type="entry name" value="GST_C"/>
    <property type="match status" value="1"/>
</dbReference>
<feature type="domain" description="GST N-terminal" evidence="2">
    <location>
        <begin position="6"/>
        <end position="91"/>
    </location>
</feature>
<dbReference type="PROSITE" id="PS50404">
    <property type="entry name" value="GST_NTER"/>
    <property type="match status" value="1"/>
</dbReference>
<dbReference type="InterPro" id="IPR005955">
    <property type="entry name" value="GST_Zeta"/>
</dbReference>
<sequence>MASQTPKFHLHTYFRSSCSGRLRIALALKQISYTTTATNLLKDEQLNTAHLAINPSASVPILTRLDTDTSFPIGQSIAALEYLEEALPGVHPLLPAPERVLERVQVRTLVNIVACDIQPITNRRIILAVQQLGKDPAEWCRHFIERGFAAYEATLDKTAGRFSVGNEITLADVCLVPAVWGGERFGVDLEKFSRLKAVFEEMSRTEAVQKAHWKRQEDTPEEFREP</sequence>
<dbReference type="CDD" id="cd03191">
    <property type="entry name" value="GST_C_Zeta"/>
    <property type="match status" value="1"/>
</dbReference>
<dbReference type="NCBIfam" id="TIGR01262">
    <property type="entry name" value="maiA"/>
    <property type="match status" value="1"/>
</dbReference>
<dbReference type="InterPro" id="IPR036282">
    <property type="entry name" value="Glutathione-S-Trfase_C_sf"/>
</dbReference>
<dbReference type="InterPro" id="IPR004045">
    <property type="entry name" value="Glutathione_S-Trfase_N"/>
</dbReference>